<dbReference type="SUPFAM" id="SSF52499">
    <property type="entry name" value="Isochorismatase-like hydrolases"/>
    <property type="match status" value="1"/>
</dbReference>
<evidence type="ECO:0000256" key="4">
    <source>
        <dbReference type="ARBA" id="ARBA00022801"/>
    </source>
</evidence>
<evidence type="ECO:0000313" key="10">
    <source>
        <dbReference type="Proteomes" id="UP001150941"/>
    </source>
</evidence>
<dbReference type="Pfam" id="PF00857">
    <property type="entry name" value="Isochorismatase"/>
    <property type="match status" value="1"/>
</dbReference>
<dbReference type="InterPro" id="IPR036380">
    <property type="entry name" value="Isochorismatase-like_sf"/>
</dbReference>
<dbReference type="GeneID" id="83201697"/>
<dbReference type="GO" id="GO:0046872">
    <property type="term" value="F:metal ion binding"/>
    <property type="evidence" value="ECO:0007669"/>
    <property type="project" value="UniProtKB-KW"/>
</dbReference>
<dbReference type="PANTHER" id="PTHR11080:SF2">
    <property type="entry name" value="LD05707P"/>
    <property type="match status" value="1"/>
</dbReference>
<evidence type="ECO:0000256" key="6">
    <source>
        <dbReference type="ARBA" id="ARBA00039017"/>
    </source>
</evidence>
<comment type="similarity">
    <text evidence="1">Belongs to the isochorismatase family.</text>
</comment>
<evidence type="ECO:0000256" key="2">
    <source>
        <dbReference type="ARBA" id="ARBA00022642"/>
    </source>
</evidence>
<dbReference type="Proteomes" id="UP001150941">
    <property type="component" value="Unassembled WGS sequence"/>
</dbReference>
<keyword evidence="3" id="KW-0479">Metal-binding</keyword>
<dbReference type="RefSeq" id="XP_058330134.1">
    <property type="nucleotide sequence ID" value="XM_058474394.1"/>
</dbReference>
<evidence type="ECO:0000256" key="7">
    <source>
        <dbReference type="ARBA" id="ARBA00043224"/>
    </source>
</evidence>
<evidence type="ECO:0000256" key="5">
    <source>
        <dbReference type="ARBA" id="ARBA00037900"/>
    </source>
</evidence>
<keyword evidence="10" id="KW-1185">Reference proteome</keyword>
<dbReference type="PANTHER" id="PTHR11080">
    <property type="entry name" value="PYRAZINAMIDASE/NICOTINAMIDASE"/>
    <property type="match status" value="1"/>
</dbReference>
<dbReference type="AlphaFoldDB" id="A0A9W9NYJ4"/>
<gene>
    <name evidence="9" type="ORF">N7468_005097</name>
</gene>
<sequence length="245" mass="26647">MADLEADGHFVPVIIVVDMQEDFCPPDGSLAVQDGRSIAPLINTLLSQPGLVMRIASQDCHPPDHISFANNHPPPNNRPFESFVEMTNPHPSPGRDPETKLQQLWPVHCVEGSPGFAIIPEIEADKFDLVVRKGKHPQIEMYSVFADAFGNIDPTVTMQSVSADVTSELQAKGVTDVFVVGLAGDFCVRCTAVDAVKAGFKSWLIEEATKCVVPANWEQTKDELRTAGVSVINLDHPTVRRLAAA</sequence>
<reference evidence="9" key="2">
    <citation type="journal article" date="2023" name="IMA Fungus">
        <title>Comparative genomic study of the Penicillium genus elucidates a diverse pangenome and 15 lateral gene transfer events.</title>
        <authorList>
            <person name="Petersen C."/>
            <person name="Sorensen T."/>
            <person name="Nielsen M.R."/>
            <person name="Sondergaard T.E."/>
            <person name="Sorensen J.L."/>
            <person name="Fitzpatrick D.A."/>
            <person name="Frisvad J.C."/>
            <person name="Nielsen K.L."/>
        </authorList>
    </citation>
    <scope>NUCLEOTIDE SEQUENCE</scope>
    <source>
        <strain evidence="9">IBT 19713</strain>
    </source>
</reference>
<comment type="pathway">
    <text evidence="5">Cofactor biosynthesis; nicotinate biosynthesis; nicotinate from nicotinamide: step 1/1.</text>
</comment>
<comment type="caution">
    <text evidence="9">The sequence shown here is derived from an EMBL/GenBank/DDBJ whole genome shotgun (WGS) entry which is preliminary data.</text>
</comment>
<dbReference type="InterPro" id="IPR052347">
    <property type="entry name" value="Isochorismatase_Nicotinamidase"/>
</dbReference>
<evidence type="ECO:0000313" key="9">
    <source>
        <dbReference type="EMBL" id="KAJ5232141.1"/>
    </source>
</evidence>
<reference evidence="9" key="1">
    <citation type="submission" date="2022-11" db="EMBL/GenBank/DDBJ databases">
        <authorList>
            <person name="Petersen C."/>
        </authorList>
    </citation>
    <scope>NUCLEOTIDE SEQUENCE</scope>
    <source>
        <strain evidence="9">IBT 19713</strain>
    </source>
</reference>
<keyword evidence="4 9" id="KW-0378">Hydrolase</keyword>
<dbReference type="EC" id="3.5.1.19" evidence="6"/>
<evidence type="ECO:0000256" key="3">
    <source>
        <dbReference type="ARBA" id="ARBA00022723"/>
    </source>
</evidence>
<dbReference type="EMBL" id="JAPQKS010000004">
    <property type="protein sequence ID" value="KAJ5232141.1"/>
    <property type="molecule type" value="Genomic_DNA"/>
</dbReference>
<proteinExistence type="inferred from homology"/>
<accession>A0A9W9NYJ4</accession>
<evidence type="ECO:0000259" key="8">
    <source>
        <dbReference type="Pfam" id="PF00857"/>
    </source>
</evidence>
<dbReference type="OrthoDB" id="3341310at2759"/>
<dbReference type="GO" id="GO:0008936">
    <property type="term" value="F:nicotinamidase activity"/>
    <property type="evidence" value="ECO:0007669"/>
    <property type="project" value="UniProtKB-EC"/>
</dbReference>
<dbReference type="GO" id="GO:0019363">
    <property type="term" value="P:pyridine nucleotide biosynthetic process"/>
    <property type="evidence" value="ECO:0007669"/>
    <property type="project" value="UniProtKB-KW"/>
</dbReference>
<keyword evidence="2" id="KW-0662">Pyridine nucleotide biosynthesis</keyword>
<dbReference type="Gene3D" id="3.40.50.850">
    <property type="entry name" value="Isochorismatase-like"/>
    <property type="match status" value="1"/>
</dbReference>
<evidence type="ECO:0000256" key="1">
    <source>
        <dbReference type="ARBA" id="ARBA00006336"/>
    </source>
</evidence>
<organism evidence="9 10">
    <name type="scientific">Penicillium chermesinum</name>
    <dbReference type="NCBI Taxonomy" id="63820"/>
    <lineage>
        <taxon>Eukaryota</taxon>
        <taxon>Fungi</taxon>
        <taxon>Dikarya</taxon>
        <taxon>Ascomycota</taxon>
        <taxon>Pezizomycotina</taxon>
        <taxon>Eurotiomycetes</taxon>
        <taxon>Eurotiomycetidae</taxon>
        <taxon>Eurotiales</taxon>
        <taxon>Aspergillaceae</taxon>
        <taxon>Penicillium</taxon>
    </lineage>
</organism>
<name>A0A9W9NYJ4_9EURO</name>
<feature type="domain" description="Isochorismatase-like" evidence="8">
    <location>
        <begin position="13"/>
        <end position="233"/>
    </location>
</feature>
<protein>
    <recommendedName>
        <fullName evidence="6">nicotinamidase</fullName>
        <ecNumber evidence="6">3.5.1.19</ecNumber>
    </recommendedName>
    <alternativeName>
        <fullName evidence="7">Nicotinamide deamidase</fullName>
    </alternativeName>
</protein>
<dbReference type="InterPro" id="IPR000868">
    <property type="entry name" value="Isochorismatase-like_dom"/>
</dbReference>